<reference evidence="2 3" key="1">
    <citation type="journal article" date="2019" name="Int. J. Syst. Evol. Microbiol.">
        <title>The Global Catalogue of Microorganisms (GCM) 10K type strain sequencing project: providing services to taxonomists for standard genome sequencing and annotation.</title>
        <authorList>
            <consortium name="The Broad Institute Genomics Platform"/>
            <consortium name="The Broad Institute Genome Sequencing Center for Infectious Disease"/>
            <person name="Wu L."/>
            <person name="Ma J."/>
        </authorList>
    </citation>
    <scope>NUCLEOTIDE SEQUENCE [LARGE SCALE GENOMIC DNA]</scope>
    <source>
        <strain evidence="2 3">JCM 14942</strain>
    </source>
</reference>
<gene>
    <name evidence="2" type="ORF">GCM10009788_18440</name>
</gene>
<sequence length="51" mass="5197">MDWAVTGEPGTGVSRSHGECSVSTEDFEYDAAALDADLATAVVQAAGVIPQ</sequence>
<name>A0ABN2AAU3_9ACTN</name>
<evidence type="ECO:0000313" key="2">
    <source>
        <dbReference type="EMBL" id="GAA1514382.1"/>
    </source>
</evidence>
<accession>A0ABN2AAU3</accession>
<dbReference type="Proteomes" id="UP001500842">
    <property type="component" value="Unassembled WGS sequence"/>
</dbReference>
<dbReference type="EMBL" id="BAAAOR010000014">
    <property type="protein sequence ID" value="GAA1514382.1"/>
    <property type="molecule type" value="Genomic_DNA"/>
</dbReference>
<evidence type="ECO:0000313" key="3">
    <source>
        <dbReference type="Proteomes" id="UP001500842"/>
    </source>
</evidence>
<comment type="caution">
    <text evidence="2">The sequence shown here is derived from an EMBL/GenBank/DDBJ whole genome shotgun (WGS) entry which is preliminary data.</text>
</comment>
<keyword evidence="3" id="KW-1185">Reference proteome</keyword>
<protein>
    <submittedName>
        <fullName evidence="2">Uncharacterized protein</fullName>
    </submittedName>
</protein>
<organism evidence="2 3">
    <name type="scientific">Nocardioides humi</name>
    <dbReference type="NCBI Taxonomy" id="449461"/>
    <lineage>
        <taxon>Bacteria</taxon>
        <taxon>Bacillati</taxon>
        <taxon>Actinomycetota</taxon>
        <taxon>Actinomycetes</taxon>
        <taxon>Propionibacteriales</taxon>
        <taxon>Nocardioidaceae</taxon>
        <taxon>Nocardioides</taxon>
    </lineage>
</organism>
<evidence type="ECO:0000256" key="1">
    <source>
        <dbReference type="SAM" id="MobiDB-lite"/>
    </source>
</evidence>
<proteinExistence type="predicted"/>
<feature type="region of interest" description="Disordered" evidence="1">
    <location>
        <begin position="1"/>
        <end position="20"/>
    </location>
</feature>